<accession>A0A9R1TMK5</accession>
<dbReference type="SUPFAM" id="SSF47565">
    <property type="entry name" value="Insect pheromone/odorant-binding proteins"/>
    <property type="match status" value="1"/>
</dbReference>
<protein>
    <submittedName>
        <fullName evidence="3">Uncharacterized protein</fullName>
    </submittedName>
</protein>
<dbReference type="GO" id="GO:0005549">
    <property type="term" value="F:odorant binding"/>
    <property type="evidence" value="ECO:0007669"/>
    <property type="project" value="InterPro"/>
</dbReference>
<name>A0A9R1TMK5_9HYME</name>
<feature type="signal peptide" evidence="1">
    <location>
        <begin position="1"/>
        <end position="17"/>
    </location>
</feature>
<dbReference type="Pfam" id="PF01395">
    <property type="entry name" value="PBP_GOBP"/>
    <property type="match status" value="1"/>
</dbReference>
<dbReference type="OrthoDB" id="7665616at2759"/>
<evidence type="ECO:0000256" key="1">
    <source>
        <dbReference type="SAM" id="SignalP"/>
    </source>
</evidence>
<dbReference type="AlphaFoldDB" id="A0A9R1TMK5"/>
<dbReference type="KEGG" id="fas:105271654"/>
<evidence type="ECO:0000313" key="2">
    <source>
        <dbReference type="Proteomes" id="UP000694866"/>
    </source>
</evidence>
<proteinExistence type="predicted"/>
<keyword evidence="2" id="KW-1185">Reference proteome</keyword>
<dbReference type="SMART" id="SM00708">
    <property type="entry name" value="PhBP"/>
    <property type="match status" value="1"/>
</dbReference>
<evidence type="ECO:0000313" key="3">
    <source>
        <dbReference type="RefSeq" id="XP_011311683.1"/>
    </source>
</evidence>
<dbReference type="Gene3D" id="1.10.238.20">
    <property type="entry name" value="Pheromone/general odorant binding protein domain"/>
    <property type="match status" value="1"/>
</dbReference>
<keyword evidence="1" id="KW-0732">Signal</keyword>
<feature type="chain" id="PRO_5040132879" evidence="1">
    <location>
        <begin position="18"/>
        <end position="130"/>
    </location>
</feature>
<reference evidence="3" key="1">
    <citation type="submission" date="2025-08" db="UniProtKB">
        <authorList>
            <consortium name="RefSeq"/>
        </authorList>
    </citation>
    <scope>IDENTIFICATION</scope>
    <source>
        <strain evidence="3">USDA-PBARC FA_bdor</strain>
        <tissue evidence="3">Whole organism</tissue>
    </source>
</reference>
<dbReference type="CDD" id="cd23992">
    <property type="entry name" value="PBP_GOBP"/>
    <property type="match status" value="1"/>
</dbReference>
<sequence>MKTIIILWTICIVAVFGITLDKELKNACMKEEDANLDAIEKAYHQNEWDDDSKLRCFSVCMMRKWKLIDERDGSWIPNAIREYITKTYPSANVDQVMTKCPLRFDATCTTSYLLQKCWGDLKLSDAAVVA</sequence>
<organism evidence="2 3">
    <name type="scientific">Fopius arisanus</name>
    <dbReference type="NCBI Taxonomy" id="64838"/>
    <lineage>
        <taxon>Eukaryota</taxon>
        <taxon>Metazoa</taxon>
        <taxon>Ecdysozoa</taxon>
        <taxon>Arthropoda</taxon>
        <taxon>Hexapoda</taxon>
        <taxon>Insecta</taxon>
        <taxon>Pterygota</taxon>
        <taxon>Neoptera</taxon>
        <taxon>Endopterygota</taxon>
        <taxon>Hymenoptera</taxon>
        <taxon>Apocrita</taxon>
        <taxon>Ichneumonoidea</taxon>
        <taxon>Braconidae</taxon>
        <taxon>Opiinae</taxon>
        <taxon>Fopius</taxon>
    </lineage>
</organism>
<dbReference type="RefSeq" id="XP_011311683.1">
    <property type="nucleotide sequence ID" value="XM_011313381.1"/>
</dbReference>
<dbReference type="InterPro" id="IPR036728">
    <property type="entry name" value="PBP_GOBP_sf"/>
</dbReference>
<dbReference type="Proteomes" id="UP000694866">
    <property type="component" value="Unplaced"/>
</dbReference>
<dbReference type="InterPro" id="IPR006170">
    <property type="entry name" value="PBP/GOBP"/>
</dbReference>
<gene>
    <name evidence="3" type="primary">LOC105271654</name>
</gene>
<dbReference type="GeneID" id="105271654"/>